<feature type="compositionally biased region" description="Polar residues" evidence="1">
    <location>
        <begin position="1"/>
        <end position="22"/>
    </location>
</feature>
<accession>A0ABC9XPV8</accession>
<dbReference type="AlphaFoldDB" id="A0ABC9XPV8"/>
<protein>
    <submittedName>
        <fullName evidence="2">Uncharacterized protein</fullName>
    </submittedName>
</protein>
<organism evidence="2 3">
    <name type="scientific">Grus japonensis</name>
    <name type="common">Japanese crane</name>
    <name type="synonym">Red-crowned crane</name>
    <dbReference type="NCBI Taxonomy" id="30415"/>
    <lineage>
        <taxon>Eukaryota</taxon>
        <taxon>Metazoa</taxon>
        <taxon>Chordata</taxon>
        <taxon>Craniata</taxon>
        <taxon>Vertebrata</taxon>
        <taxon>Euteleostomi</taxon>
        <taxon>Archelosauria</taxon>
        <taxon>Archosauria</taxon>
        <taxon>Dinosauria</taxon>
        <taxon>Saurischia</taxon>
        <taxon>Theropoda</taxon>
        <taxon>Coelurosauria</taxon>
        <taxon>Aves</taxon>
        <taxon>Neognathae</taxon>
        <taxon>Neoaves</taxon>
        <taxon>Gruiformes</taxon>
        <taxon>Gruidae</taxon>
        <taxon>Grus</taxon>
    </lineage>
</organism>
<evidence type="ECO:0000313" key="3">
    <source>
        <dbReference type="Proteomes" id="UP001623348"/>
    </source>
</evidence>
<feature type="region of interest" description="Disordered" evidence="1">
    <location>
        <begin position="1"/>
        <end position="25"/>
    </location>
</feature>
<evidence type="ECO:0000256" key="1">
    <source>
        <dbReference type="SAM" id="MobiDB-lite"/>
    </source>
</evidence>
<reference evidence="2 3" key="1">
    <citation type="submission" date="2024-06" db="EMBL/GenBank/DDBJ databases">
        <title>The draft genome of Grus japonensis, version 3.</title>
        <authorList>
            <person name="Nabeshima K."/>
            <person name="Suzuki S."/>
            <person name="Onuma M."/>
        </authorList>
    </citation>
    <scope>NUCLEOTIDE SEQUENCE [LARGE SCALE GENOMIC DNA]</scope>
    <source>
        <strain evidence="2 3">451A</strain>
    </source>
</reference>
<dbReference type="EMBL" id="BAAFJT010000024">
    <property type="protein sequence ID" value="GAB0199758.1"/>
    <property type="molecule type" value="Genomic_DNA"/>
</dbReference>
<comment type="caution">
    <text evidence="2">The sequence shown here is derived from an EMBL/GenBank/DDBJ whole genome shotgun (WGS) entry which is preliminary data.</text>
</comment>
<proteinExistence type="predicted"/>
<keyword evidence="3" id="KW-1185">Reference proteome</keyword>
<dbReference type="Proteomes" id="UP001623348">
    <property type="component" value="Unassembled WGS sequence"/>
</dbReference>
<name>A0ABC9XPV8_GRUJA</name>
<sequence length="109" mass="12447">MSESQLVRPRSSSAAAQNQAETETSRNRNLLFFPAVALRQISPLLYRAHKPQRKHKPFASRMEVTIFEKPVNDKDTKTVLLSSRDPSIGRWFLEDNQNGLERISSTLHA</sequence>
<gene>
    <name evidence="2" type="ORF">GRJ2_002441200</name>
</gene>
<evidence type="ECO:0000313" key="2">
    <source>
        <dbReference type="EMBL" id="GAB0199758.1"/>
    </source>
</evidence>